<evidence type="ECO:0000313" key="2">
    <source>
        <dbReference type="Proteomes" id="UP000744980"/>
    </source>
</evidence>
<reference evidence="1 2" key="1">
    <citation type="submission" date="2020-01" db="EMBL/GenBank/DDBJ databases">
        <title>Draft genome assembly of Ensifer adhaerens T173.</title>
        <authorList>
            <person name="Craig J.E."/>
            <person name="Stinchcombe J.R."/>
        </authorList>
    </citation>
    <scope>NUCLEOTIDE SEQUENCE [LARGE SCALE GENOMIC DNA]</scope>
    <source>
        <strain evidence="1 2">T173</strain>
    </source>
</reference>
<proteinExistence type="predicted"/>
<dbReference type="Proteomes" id="UP000744980">
    <property type="component" value="Unassembled WGS sequence"/>
</dbReference>
<accession>A0AAW4FYC4</accession>
<evidence type="ECO:0000313" key="1">
    <source>
        <dbReference type="EMBL" id="MBM3096264.1"/>
    </source>
</evidence>
<keyword evidence="2" id="KW-1185">Reference proteome</keyword>
<comment type="caution">
    <text evidence="1">The sequence shown here is derived from an EMBL/GenBank/DDBJ whole genome shotgun (WGS) entry which is preliminary data.</text>
</comment>
<dbReference type="RefSeq" id="WP_203530127.1">
    <property type="nucleotide sequence ID" value="NZ_WXFA01000083.1"/>
</dbReference>
<dbReference type="AlphaFoldDB" id="A0AAW4FYC4"/>
<sequence>MSRKQPVIIDTLGKLLDDGYQFNLWCLDCSRGGISPIEPFVKKLGRDHPIYVRGHAKCGRKNVEVRIQAPAGGVRPVQG</sequence>
<protein>
    <submittedName>
        <fullName evidence="1">Uncharacterized protein</fullName>
    </submittedName>
</protein>
<organism evidence="1 2">
    <name type="scientific">Ensifer canadensis</name>
    <dbReference type="NCBI Taxonomy" id="555315"/>
    <lineage>
        <taxon>Bacteria</taxon>
        <taxon>Pseudomonadati</taxon>
        <taxon>Pseudomonadota</taxon>
        <taxon>Alphaproteobacteria</taxon>
        <taxon>Hyphomicrobiales</taxon>
        <taxon>Rhizobiaceae</taxon>
        <taxon>Sinorhizobium/Ensifer group</taxon>
        <taxon>Ensifer</taxon>
    </lineage>
</organism>
<gene>
    <name evidence="1" type="ORF">GFB56_37060</name>
</gene>
<name>A0AAW4FYC4_9HYPH</name>
<dbReference type="EMBL" id="WXFA01000083">
    <property type="protein sequence ID" value="MBM3096264.1"/>
    <property type="molecule type" value="Genomic_DNA"/>
</dbReference>